<evidence type="ECO:0000313" key="1">
    <source>
        <dbReference type="EnsemblMetazoa" id="AMEM011848-PA"/>
    </source>
</evidence>
<dbReference type="GO" id="GO:0007018">
    <property type="term" value="P:microtubule-based movement"/>
    <property type="evidence" value="ECO:0007669"/>
    <property type="project" value="InterPro"/>
</dbReference>
<dbReference type="Proteomes" id="UP000075903">
    <property type="component" value="Unassembled WGS sequence"/>
</dbReference>
<dbReference type="STRING" id="30066.A0A182VAX3"/>
<name>A0A182VAX3_ANOME</name>
<organism evidence="1 2">
    <name type="scientific">Anopheles merus</name>
    <name type="common">Mosquito</name>
    <dbReference type="NCBI Taxonomy" id="30066"/>
    <lineage>
        <taxon>Eukaryota</taxon>
        <taxon>Metazoa</taxon>
        <taxon>Ecdysozoa</taxon>
        <taxon>Arthropoda</taxon>
        <taxon>Hexapoda</taxon>
        <taxon>Insecta</taxon>
        <taxon>Pterygota</taxon>
        <taxon>Neoptera</taxon>
        <taxon>Endopterygota</taxon>
        <taxon>Diptera</taxon>
        <taxon>Nematocera</taxon>
        <taxon>Culicoidea</taxon>
        <taxon>Culicidae</taxon>
        <taxon>Anophelinae</taxon>
        <taxon>Anopheles</taxon>
    </lineage>
</organism>
<dbReference type="VEuPathDB" id="VectorBase:AMEM011848"/>
<dbReference type="GO" id="GO:0045505">
    <property type="term" value="F:dynein intermediate chain binding"/>
    <property type="evidence" value="ECO:0007669"/>
    <property type="project" value="InterPro"/>
</dbReference>
<dbReference type="GO" id="GO:0051959">
    <property type="term" value="F:dynein light intermediate chain binding"/>
    <property type="evidence" value="ECO:0007669"/>
    <property type="project" value="InterPro"/>
</dbReference>
<dbReference type="GO" id="GO:0030286">
    <property type="term" value="C:dynein complex"/>
    <property type="evidence" value="ECO:0007669"/>
    <property type="project" value="InterPro"/>
</dbReference>
<dbReference type="VEuPathDB" id="VectorBase:AMEM21_004077"/>
<keyword evidence="2" id="KW-1185">Reference proteome</keyword>
<dbReference type="PANTHER" id="PTHR45703:SF1">
    <property type="entry name" value="DYNEINS HEAVY CHAIN"/>
    <property type="match status" value="1"/>
</dbReference>
<proteinExistence type="predicted"/>
<dbReference type="InterPro" id="IPR026983">
    <property type="entry name" value="DHC"/>
</dbReference>
<reference evidence="1" key="1">
    <citation type="submission" date="2020-05" db="UniProtKB">
        <authorList>
            <consortium name="EnsemblMetazoa"/>
        </authorList>
    </citation>
    <scope>IDENTIFICATION</scope>
    <source>
        <strain evidence="1">MAF</strain>
    </source>
</reference>
<accession>A0A182VAX3</accession>
<dbReference type="AlphaFoldDB" id="A0A182VAX3"/>
<dbReference type="PANTHER" id="PTHR45703">
    <property type="entry name" value="DYNEIN HEAVY CHAIN"/>
    <property type="match status" value="1"/>
</dbReference>
<dbReference type="EnsemblMetazoa" id="AMEM011848-RA">
    <property type="protein sequence ID" value="AMEM011848-PA"/>
    <property type="gene ID" value="AMEM011848"/>
</dbReference>
<sequence>MAIVNQSDAIGSLRKIVERYIDRIANHIAIEHRREIQRICKEFEEIKEKALEIPTSTEQLMTNGEYMTRVKTEIIDELRDKIQITMRINAYLVELMELPADQIELQVESVNWYFRIQSVFEINSTNFEQYKFSFEEKLQEVTKQLNEKMEDMIPHIAIINDMTETEKFRDYIVVLHGYIDQIFVFEDYVKWINKEEVLFKFPKSQYAVLEAIKSFVVPFYKLIRLCMRWLRYYNVWMDGPFEYLEPHFVESKTDEFLKEFQKTQKYYRNRIKADMLENTLCKFKVIASNALHCCFMVLV</sequence>
<evidence type="ECO:0000313" key="2">
    <source>
        <dbReference type="Proteomes" id="UP000075903"/>
    </source>
</evidence>
<protein>
    <submittedName>
        <fullName evidence="1">Uncharacterized protein</fullName>
    </submittedName>
</protein>